<dbReference type="KEGG" id="dti:Desti_0888"/>
<dbReference type="Pfam" id="PF00092">
    <property type="entry name" value="VWA"/>
    <property type="match status" value="1"/>
</dbReference>
<dbReference type="RefSeq" id="WP_014808765.1">
    <property type="nucleotide sequence ID" value="NC_018025.1"/>
</dbReference>
<evidence type="ECO:0000313" key="2">
    <source>
        <dbReference type="EMBL" id="AFM23609.1"/>
    </source>
</evidence>
<reference evidence="3" key="1">
    <citation type="submission" date="2012-06" db="EMBL/GenBank/DDBJ databases">
        <title>Complete sequence of chromosome of Desulfomonile tiedjei DSM 6799.</title>
        <authorList>
            <person name="Lucas S."/>
            <person name="Copeland A."/>
            <person name="Lapidus A."/>
            <person name="Glavina del Rio T."/>
            <person name="Dalin E."/>
            <person name="Tice H."/>
            <person name="Bruce D."/>
            <person name="Goodwin L."/>
            <person name="Pitluck S."/>
            <person name="Peters L."/>
            <person name="Ovchinnikova G."/>
            <person name="Zeytun A."/>
            <person name="Lu M."/>
            <person name="Kyrpides N."/>
            <person name="Mavromatis K."/>
            <person name="Ivanova N."/>
            <person name="Brettin T."/>
            <person name="Detter J.C."/>
            <person name="Han C."/>
            <person name="Larimer F."/>
            <person name="Land M."/>
            <person name="Hauser L."/>
            <person name="Markowitz V."/>
            <person name="Cheng J.-F."/>
            <person name="Hugenholtz P."/>
            <person name="Woyke T."/>
            <person name="Wu D."/>
            <person name="Spring S."/>
            <person name="Schroeder M."/>
            <person name="Brambilla E."/>
            <person name="Klenk H.-P."/>
            <person name="Eisen J.A."/>
        </authorList>
    </citation>
    <scope>NUCLEOTIDE SEQUENCE [LARGE SCALE GENOMIC DNA]</scope>
    <source>
        <strain evidence="3">ATCC 49306 / DSM 6799 / DCB-1</strain>
    </source>
</reference>
<name>I4C218_DESTA</name>
<dbReference type="InterPro" id="IPR002035">
    <property type="entry name" value="VWF_A"/>
</dbReference>
<dbReference type="SMART" id="SM00327">
    <property type="entry name" value="VWA"/>
    <property type="match status" value="1"/>
</dbReference>
<keyword evidence="3" id="KW-1185">Reference proteome</keyword>
<dbReference type="PROSITE" id="PS50234">
    <property type="entry name" value="VWFA"/>
    <property type="match status" value="1"/>
</dbReference>
<evidence type="ECO:0000313" key="3">
    <source>
        <dbReference type="Proteomes" id="UP000006055"/>
    </source>
</evidence>
<dbReference type="eggNOG" id="COG4548">
    <property type="taxonomic scope" value="Bacteria"/>
</dbReference>
<evidence type="ECO:0000259" key="1">
    <source>
        <dbReference type="PROSITE" id="PS50234"/>
    </source>
</evidence>
<dbReference type="EMBL" id="CP003360">
    <property type="protein sequence ID" value="AFM23609.1"/>
    <property type="molecule type" value="Genomic_DNA"/>
</dbReference>
<feature type="domain" description="VWFA" evidence="1">
    <location>
        <begin position="579"/>
        <end position="765"/>
    </location>
</feature>
<dbReference type="InterPro" id="IPR036465">
    <property type="entry name" value="vWFA_dom_sf"/>
</dbReference>
<accession>I4C218</accession>
<dbReference type="InterPro" id="IPR051928">
    <property type="entry name" value="NorD/CobT"/>
</dbReference>
<proteinExistence type="predicted"/>
<organism evidence="2 3">
    <name type="scientific">Desulfomonile tiedjei (strain ATCC 49306 / DSM 6799 / DCB-1)</name>
    <dbReference type="NCBI Taxonomy" id="706587"/>
    <lineage>
        <taxon>Bacteria</taxon>
        <taxon>Pseudomonadati</taxon>
        <taxon>Thermodesulfobacteriota</taxon>
        <taxon>Desulfomonilia</taxon>
        <taxon>Desulfomonilales</taxon>
        <taxon>Desulfomonilaceae</taxon>
        <taxon>Desulfomonile</taxon>
    </lineage>
</organism>
<dbReference type="Proteomes" id="UP000006055">
    <property type="component" value="Chromosome"/>
</dbReference>
<dbReference type="OrthoDB" id="9758211at2"/>
<sequence length="767" mass="86995">MEDYNSCRTFSREHLKTLREFLEAHPHVLNSLPRASQNDFIKLCAYVAHLRSRKAVDFFMSTFRAIESIGSQHDIRLVLNGATTLGSRNWALVLPYFVAAKHIPNGDDFFEAWLQCSQRLADRDIDVAVTFLHKTPGALSVLGKEAVLRWGELARNALKNPQFMWKAARAYLEESVEDRCGTTPERWVFNLEQASIIAQRSPSAAEEFIRSGSRICLLLTEQETAQWVQEGLTTCSSTAELGSYFSGRSLKSLDTRDALIQGETLKDRIGSLSLICQAYLARPVKIRSNRGLVGVKGFSFGPVTDGRVIYLPEVVQSFELMKLMALHQATLLNIEGWHEALKDSVAWPADIHIEADRKLIEIFPGMARHMRRIAGPLLSEGYPHSGHVLPSNLPWWGDLLPHLVSETESTVRKIKDGLPESSDLPPELIEKLVDSLLAQGEREPNALLAKLGLMLDNIDFDSPDAEDLGENVQTFFYKEWDSILSDYKLDWCLVRQWTPSDDPNSFARNLTERRKGIISLIRRQFSKLKPERFRKFRAQNFGDELDLDALINAIVEMRSGSFLSDKVYIRRDKRVRDVAVLFLVDLSASTEQELDGVRFLDIEKEAMTLMAEALDSLGDPFAIYGFSSEGRFRVDMLCLKKFSEPYGDSVRHRMGNLEPRTLTRLGTIIRHGMYVLEDVAATNKLMILLTDGRPYDIEYGNLEYAMADTRKAIKEARTRKIHPFIITSDKKGVSYLKQICAQTQSIVLPRAEILPHVLPALYKRLTL</sequence>
<dbReference type="AlphaFoldDB" id="I4C218"/>
<dbReference type="PANTHER" id="PTHR41248">
    <property type="entry name" value="NORD PROTEIN"/>
    <property type="match status" value="1"/>
</dbReference>
<gene>
    <name evidence="2" type="ordered locus">Desti_0888</name>
</gene>
<protein>
    <submittedName>
        <fullName evidence="2">Nitric oxide reductase activation protein</fullName>
    </submittedName>
</protein>
<dbReference type="STRING" id="706587.Desti_0888"/>
<dbReference type="SUPFAM" id="SSF53300">
    <property type="entry name" value="vWA-like"/>
    <property type="match status" value="1"/>
</dbReference>
<dbReference type="Gene3D" id="3.40.50.410">
    <property type="entry name" value="von Willebrand factor, type A domain"/>
    <property type="match status" value="1"/>
</dbReference>
<dbReference type="PANTHER" id="PTHR41248:SF1">
    <property type="entry name" value="NORD PROTEIN"/>
    <property type="match status" value="1"/>
</dbReference>
<dbReference type="HOGENOM" id="CLU_363991_0_0_7"/>